<keyword evidence="4 7" id="KW-0812">Transmembrane</keyword>
<dbReference type="Proteomes" id="UP000053029">
    <property type="component" value="Unassembled WGS sequence"/>
</dbReference>
<evidence type="ECO:0000256" key="2">
    <source>
        <dbReference type="ARBA" id="ARBA00010992"/>
    </source>
</evidence>
<feature type="transmembrane region" description="Helical" evidence="7">
    <location>
        <begin position="345"/>
        <end position="364"/>
    </location>
</feature>
<dbReference type="OrthoDB" id="6612291at2759"/>
<sequence length="519" mass="57005">MAKHEAARISALNLTIVLALCFGSLTYGYSFSVAATTLGQAPFYAYFGLTTDPTSDRYAFTNRIIGGLNGCYSAGGVIGSLLAGWSCDALGRKKTLYLATPIGVIGGAFQGGAAHLAMLLLGRALTGISVGILMVLIPMFQCEISPPAQRGFLVSQHGVILVLGYALAGWIGFGCSYTTNAAFQWRFPLCVQALWPLIMFLLIPFIPESPRWLLMKDRRDSAWEVINLLHNTDKDSDSHHISFAREEFYQMSHQVSADLQISRTETLSTLFTKPSYRKRMFCAFMTMFATESTGILVIYNYSVILYTGLGLSNKISLLLAAVFVTIACIGNGVNALLIDHFGRKILLVAGIAGSLITLIVEAAMTARYSGTDNKAGLKTGVVFLFLYIACYASTLDATSYVFCTEIFPTHLRARGMAWSLAVLFLCTIAYLIPAPTAFAQVGWKYYLLFIVLSTINLPLIWYFFPETRGLALEEVGEIFGDKIEVRLTHLTAEQREALDKDIEAEKETVELEHVDQVAK</sequence>
<feature type="transmembrane region" description="Helical" evidence="7">
    <location>
        <begin position="281"/>
        <end position="303"/>
    </location>
</feature>
<evidence type="ECO:0000256" key="4">
    <source>
        <dbReference type="ARBA" id="ARBA00022692"/>
    </source>
</evidence>
<dbReference type="InterPro" id="IPR036259">
    <property type="entry name" value="MFS_trans_sf"/>
</dbReference>
<accession>A0A0D2E267</accession>
<dbReference type="PROSITE" id="PS00217">
    <property type="entry name" value="SUGAR_TRANSPORT_2"/>
    <property type="match status" value="1"/>
</dbReference>
<evidence type="ECO:0000256" key="1">
    <source>
        <dbReference type="ARBA" id="ARBA00004141"/>
    </source>
</evidence>
<feature type="transmembrane region" description="Helical" evidence="7">
    <location>
        <begin position="384"/>
        <end position="403"/>
    </location>
</feature>
<dbReference type="InterPro" id="IPR005829">
    <property type="entry name" value="Sugar_transporter_CS"/>
</dbReference>
<dbReference type="FunFam" id="1.20.1250.20:FF:000134">
    <property type="entry name" value="MFS sugar transporter protein"/>
    <property type="match status" value="1"/>
</dbReference>
<protein>
    <recommendedName>
        <fullName evidence="8">Major facilitator superfamily (MFS) profile domain-containing protein</fullName>
    </recommendedName>
</protein>
<feature type="transmembrane region" description="Helical" evidence="7">
    <location>
        <begin position="120"/>
        <end position="140"/>
    </location>
</feature>
<dbReference type="GO" id="GO:0016020">
    <property type="term" value="C:membrane"/>
    <property type="evidence" value="ECO:0007669"/>
    <property type="project" value="UniProtKB-SubCell"/>
</dbReference>
<evidence type="ECO:0000256" key="5">
    <source>
        <dbReference type="ARBA" id="ARBA00022989"/>
    </source>
</evidence>
<dbReference type="InterPro" id="IPR003663">
    <property type="entry name" value="Sugar/inositol_transpt"/>
</dbReference>
<evidence type="ECO:0000256" key="3">
    <source>
        <dbReference type="ARBA" id="ARBA00022448"/>
    </source>
</evidence>
<dbReference type="HOGENOM" id="CLU_001265_30_13_1"/>
<dbReference type="RefSeq" id="XP_013287969.1">
    <property type="nucleotide sequence ID" value="XM_013432515.1"/>
</dbReference>
<keyword evidence="10" id="KW-1185">Reference proteome</keyword>
<dbReference type="GeneID" id="25302900"/>
<comment type="subcellular location">
    <subcellularLocation>
        <location evidence="1">Membrane</location>
        <topology evidence="1">Multi-pass membrane protein</topology>
    </subcellularLocation>
</comment>
<feature type="transmembrane region" description="Helical" evidence="7">
    <location>
        <begin position="315"/>
        <end position="338"/>
    </location>
</feature>
<feature type="transmembrane region" description="Helical" evidence="7">
    <location>
        <begin position="415"/>
        <end position="433"/>
    </location>
</feature>
<keyword evidence="5 7" id="KW-1133">Transmembrane helix</keyword>
<feature type="transmembrane region" description="Helical" evidence="7">
    <location>
        <begin position="64"/>
        <end position="84"/>
    </location>
</feature>
<dbReference type="GO" id="GO:0005351">
    <property type="term" value="F:carbohydrate:proton symporter activity"/>
    <property type="evidence" value="ECO:0007669"/>
    <property type="project" value="TreeGrafter"/>
</dbReference>
<feature type="transmembrane region" description="Helical" evidence="7">
    <location>
        <begin position="445"/>
        <end position="464"/>
    </location>
</feature>
<comment type="similarity">
    <text evidence="2">Belongs to the major facilitator superfamily. Sugar transporter (TC 2.A.1.1) family.</text>
</comment>
<dbReference type="PRINTS" id="PR00171">
    <property type="entry name" value="SUGRTRNSPORT"/>
</dbReference>
<feature type="transmembrane region" description="Helical" evidence="7">
    <location>
        <begin position="152"/>
        <end position="173"/>
    </location>
</feature>
<dbReference type="EMBL" id="KN846970">
    <property type="protein sequence ID" value="KIW84161.1"/>
    <property type="molecule type" value="Genomic_DNA"/>
</dbReference>
<keyword evidence="6 7" id="KW-0472">Membrane</keyword>
<dbReference type="VEuPathDB" id="FungiDB:Z517_03410"/>
<evidence type="ECO:0000259" key="8">
    <source>
        <dbReference type="PROSITE" id="PS50850"/>
    </source>
</evidence>
<keyword evidence="3" id="KW-0813">Transport</keyword>
<evidence type="ECO:0000313" key="10">
    <source>
        <dbReference type="Proteomes" id="UP000053029"/>
    </source>
</evidence>
<feature type="transmembrane region" description="Helical" evidence="7">
    <location>
        <begin position="12"/>
        <end position="30"/>
    </location>
</feature>
<reference evidence="9 10" key="1">
    <citation type="submission" date="2015-01" db="EMBL/GenBank/DDBJ databases">
        <title>The Genome Sequence of Fonsecaea pedrosoi CBS 271.37.</title>
        <authorList>
            <consortium name="The Broad Institute Genomics Platform"/>
            <person name="Cuomo C."/>
            <person name="de Hoog S."/>
            <person name="Gorbushina A."/>
            <person name="Stielow B."/>
            <person name="Teixiera M."/>
            <person name="Abouelleil A."/>
            <person name="Chapman S.B."/>
            <person name="Priest M."/>
            <person name="Young S.K."/>
            <person name="Wortman J."/>
            <person name="Nusbaum C."/>
            <person name="Birren B."/>
        </authorList>
    </citation>
    <scope>NUCLEOTIDE SEQUENCE [LARGE SCALE GENOMIC DNA]</scope>
    <source>
        <strain evidence="9 10">CBS 271.37</strain>
    </source>
</reference>
<dbReference type="InterPro" id="IPR005828">
    <property type="entry name" value="MFS_sugar_transport-like"/>
</dbReference>
<dbReference type="PANTHER" id="PTHR48022:SF11">
    <property type="entry name" value="MONOSACCHARIDE TRANSPORTER (HXT8), PUTATIVE (AFU_ORTHOLOGUE AFUA_2G08120)-RELATED"/>
    <property type="match status" value="1"/>
</dbReference>
<evidence type="ECO:0000313" key="9">
    <source>
        <dbReference type="EMBL" id="KIW84161.1"/>
    </source>
</evidence>
<organism evidence="9 10">
    <name type="scientific">Fonsecaea pedrosoi CBS 271.37</name>
    <dbReference type="NCBI Taxonomy" id="1442368"/>
    <lineage>
        <taxon>Eukaryota</taxon>
        <taxon>Fungi</taxon>
        <taxon>Dikarya</taxon>
        <taxon>Ascomycota</taxon>
        <taxon>Pezizomycotina</taxon>
        <taxon>Eurotiomycetes</taxon>
        <taxon>Chaetothyriomycetidae</taxon>
        <taxon>Chaetothyriales</taxon>
        <taxon>Herpotrichiellaceae</taxon>
        <taxon>Fonsecaea</taxon>
    </lineage>
</organism>
<feature type="transmembrane region" description="Helical" evidence="7">
    <location>
        <begin position="96"/>
        <end position="114"/>
    </location>
</feature>
<dbReference type="PANTHER" id="PTHR48022">
    <property type="entry name" value="PLASTIDIC GLUCOSE TRANSPORTER 4"/>
    <property type="match status" value="1"/>
</dbReference>
<proteinExistence type="inferred from homology"/>
<dbReference type="Gene3D" id="1.20.1250.20">
    <property type="entry name" value="MFS general substrate transporter like domains"/>
    <property type="match status" value="1"/>
</dbReference>
<dbReference type="InterPro" id="IPR050360">
    <property type="entry name" value="MFS_Sugar_Transporters"/>
</dbReference>
<feature type="transmembrane region" description="Helical" evidence="7">
    <location>
        <begin position="185"/>
        <end position="206"/>
    </location>
</feature>
<evidence type="ECO:0000256" key="6">
    <source>
        <dbReference type="ARBA" id="ARBA00023136"/>
    </source>
</evidence>
<feature type="domain" description="Major facilitator superfamily (MFS) profile" evidence="8">
    <location>
        <begin position="16"/>
        <end position="468"/>
    </location>
</feature>
<dbReference type="InterPro" id="IPR020846">
    <property type="entry name" value="MFS_dom"/>
</dbReference>
<dbReference type="AlphaFoldDB" id="A0A0D2E267"/>
<name>A0A0D2E267_9EURO</name>
<evidence type="ECO:0000256" key="7">
    <source>
        <dbReference type="SAM" id="Phobius"/>
    </source>
</evidence>
<gene>
    <name evidence="9" type="ORF">Z517_03410</name>
</gene>
<dbReference type="PROSITE" id="PS50850">
    <property type="entry name" value="MFS"/>
    <property type="match status" value="1"/>
</dbReference>
<dbReference type="SUPFAM" id="SSF103473">
    <property type="entry name" value="MFS general substrate transporter"/>
    <property type="match status" value="1"/>
</dbReference>
<dbReference type="Pfam" id="PF00083">
    <property type="entry name" value="Sugar_tr"/>
    <property type="match status" value="1"/>
</dbReference>